<feature type="signal peptide" evidence="1">
    <location>
        <begin position="1"/>
        <end position="20"/>
    </location>
</feature>
<evidence type="ECO:0000256" key="1">
    <source>
        <dbReference type="SAM" id="SignalP"/>
    </source>
</evidence>
<dbReference type="AlphaFoldDB" id="A0A3D9RU19"/>
<protein>
    <recommendedName>
        <fullName evidence="4">TonB-like protein</fullName>
    </recommendedName>
</protein>
<keyword evidence="3" id="KW-1185">Reference proteome</keyword>
<organism evidence="2 3">
    <name type="scientific">Lutibacter oceani</name>
    <dbReference type="NCBI Taxonomy" id="1853311"/>
    <lineage>
        <taxon>Bacteria</taxon>
        <taxon>Pseudomonadati</taxon>
        <taxon>Bacteroidota</taxon>
        <taxon>Flavobacteriia</taxon>
        <taxon>Flavobacteriales</taxon>
        <taxon>Flavobacteriaceae</taxon>
        <taxon>Lutibacter</taxon>
    </lineage>
</organism>
<keyword evidence="1" id="KW-0732">Signal</keyword>
<sequence length="110" mass="12588">MKKYKLLALALLIGTFGLFASNFENPDVTKKELRNQIVELLQNPNFSIEKEITVTLKFTFNSEGEIVILCPGCENKDIVKYVRENLNYKKFKTPGIKDKIYTIPLTIEAS</sequence>
<dbReference type="RefSeq" id="WP_115878171.1">
    <property type="nucleotide sequence ID" value="NZ_QTTQ01000009.1"/>
</dbReference>
<name>A0A3D9RU19_9FLAO</name>
<dbReference type="EMBL" id="QTTQ01000009">
    <property type="protein sequence ID" value="REE83460.1"/>
    <property type="molecule type" value="Genomic_DNA"/>
</dbReference>
<proteinExistence type="predicted"/>
<comment type="caution">
    <text evidence="2">The sequence shown here is derived from an EMBL/GenBank/DDBJ whole genome shotgun (WGS) entry which is preliminary data.</text>
</comment>
<accession>A0A3D9RU19</accession>
<evidence type="ECO:0000313" key="3">
    <source>
        <dbReference type="Proteomes" id="UP000256429"/>
    </source>
</evidence>
<reference evidence="2 3" key="1">
    <citation type="submission" date="2018-08" db="EMBL/GenBank/DDBJ databases">
        <title>Genomic Encyclopedia of Type Strains, Phase III (KMG-III): the genomes of soil and plant-associated and newly described type strains.</title>
        <authorList>
            <person name="Whitman W."/>
        </authorList>
    </citation>
    <scope>NUCLEOTIDE SEQUENCE [LARGE SCALE GENOMIC DNA]</scope>
    <source>
        <strain evidence="2 3">325-5</strain>
    </source>
</reference>
<gene>
    <name evidence="2" type="ORF">BX611_0751</name>
</gene>
<evidence type="ECO:0000313" key="2">
    <source>
        <dbReference type="EMBL" id="REE83460.1"/>
    </source>
</evidence>
<feature type="chain" id="PRO_5017817522" description="TonB-like protein" evidence="1">
    <location>
        <begin position="21"/>
        <end position="110"/>
    </location>
</feature>
<dbReference type="OrthoDB" id="1376285at2"/>
<dbReference type="Proteomes" id="UP000256429">
    <property type="component" value="Unassembled WGS sequence"/>
</dbReference>
<evidence type="ECO:0008006" key="4">
    <source>
        <dbReference type="Google" id="ProtNLM"/>
    </source>
</evidence>